<reference evidence="2 3" key="1">
    <citation type="submission" date="2019-03" db="EMBL/GenBank/DDBJ databases">
        <title>Rhodobacteraceae bacterium SM1902, a new member of the family Rhodobacteraceae isolated from Yantai.</title>
        <authorList>
            <person name="Sun Y."/>
        </authorList>
    </citation>
    <scope>NUCLEOTIDE SEQUENCE [LARGE SCALE GENOMIC DNA]</scope>
    <source>
        <strain evidence="2 3">SM1902</strain>
    </source>
</reference>
<dbReference type="Pfam" id="PF11750">
    <property type="entry name" value="DUF3307"/>
    <property type="match status" value="1"/>
</dbReference>
<feature type="transmembrane region" description="Helical" evidence="1">
    <location>
        <begin position="172"/>
        <end position="193"/>
    </location>
</feature>
<dbReference type="EMBL" id="SMZO01000074">
    <property type="protein sequence ID" value="TDL84359.1"/>
    <property type="molecule type" value="Genomic_DNA"/>
</dbReference>
<evidence type="ECO:0000313" key="3">
    <source>
        <dbReference type="Proteomes" id="UP000294562"/>
    </source>
</evidence>
<dbReference type="InterPro" id="IPR021737">
    <property type="entry name" value="Phage_phiKZ_Orf197"/>
</dbReference>
<comment type="caution">
    <text evidence="2">The sequence shown here is derived from an EMBL/GenBank/DDBJ whole genome shotgun (WGS) entry which is preliminary data.</text>
</comment>
<keyword evidence="3" id="KW-1185">Reference proteome</keyword>
<keyword evidence="1" id="KW-0472">Membrane</keyword>
<organism evidence="2 3">
    <name type="scientific">Meridianimarinicoccus aquatilis</name>
    <dbReference type="NCBI Taxonomy" id="2552766"/>
    <lineage>
        <taxon>Bacteria</taxon>
        <taxon>Pseudomonadati</taxon>
        <taxon>Pseudomonadota</taxon>
        <taxon>Alphaproteobacteria</taxon>
        <taxon>Rhodobacterales</taxon>
        <taxon>Paracoccaceae</taxon>
        <taxon>Meridianimarinicoccus</taxon>
    </lineage>
</organism>
<sequence>MSATLPGLSLRADFSTDKIPPDPLCGTAHSIAIVHVGMEFHSSCPSLPRLFNVIETFAALAIAHVASDFVFQSRWIAQNKTALWPMSAHIAIVAVTSWTALGFSALFAVLLLSAAHLAMDLLKSRHLKKSGGSFGIDQGFHICCILIFAMAQPNAWSNGLWASVPGNAPSQALALGVLAMGAIYATRGGLFFVEHIVTPNKCTASDWRSLNSSTHRLATWQRATVFLGMLIGPMACAAICAVYVTFKLWHDRNTDRPNGTMSGMLGSFAWAIFIGFGTHVTLSLLPTLDAARMGPYPLL</sequence>
<evidence type="ECO:0000313" key="2">
    <source>
        <dbReference type="EMBL" id="TDL84359.1"/>
    </source>
</evidence>
<keyword evidence="1" id="KW-1133">Transmembrane helix</keyword>
<dbReference type="Proteomes" id="UP000294562">
    <property type="component" value="Unassembled WGS sequence"/>
</dbReference>
<feature type="transmembrane region" description="Helical" evidence="1">
    <location>
        <begin position="134"/>
        <end position="152"/>
    </location>
</feature>
<name>A0A4V3BAT7_9RHOB</name>
<gene>
    <name evidence="2" type="ORF">E2L05_18615</name>
</gene>
<feature type="transmembrane region" description="Helical" evidence="1">
    <location>
        <begin position="264"/>
        <end position="285"/>
    </location>
</feature>
<protein>
    <submittedName>
        <fullName evidence="2">DUF3307 domain-containing protein</fullName>
    </submittedName>
</protein>
<dbReference type="OrthoDB" id="8536716at2"/>
<proteinExistence type="predicted"/>
<dbReference type="AlphaFoldDB" id="A0A4V3BAT7"/>
<keyword evidence="1" id="KW-0812">Transmembrane</keyword>
<evidence type="ECO:0000256" key="1">
    <source>
        <dbReference type="SAM" id="Phobius"/>
    </source>
</evidence>
<feature type="transmembrane region" description="Helical" evidence="1">
    <location>
        <begin position="223"/>
        <end position="244"/>
    </location>
</feature>
<accession>A0A4V3BAT7</accession>